<name>A0AAV9KA24_9SOLN</name>
<evidence type="ECO:0000313" key="2">
    <source>
        <dbReference type="Proteomes" id="UP001311915"/>
    </source>
</evidence>
<evidence type="ECO:0000313" key="1">
    <source>
        <dbReference type="EMBL" id="KAK4710046.1"/>
    </source>
</evidence>
<organism evidence="1 2">
    <name type="scientific">Solanum pinnatisectum</name>
    <name type="common">tansyleaf nightshade</name>
    <dbReference type="NCBI Taxonomy" id="50273"/>
    <lineage>
        <taxon>Eukaryota</taxon>
        <taxon>Viridiplantae</taxon>
        <taxon>Streptophyta</taxon>
        <taxon>Embryophyta</taxon>
        <taxon>Tracheophyta</taxon>
        <taxon>Spermatophyta</taxon>
        <taxon>Magnoliopsida</taxon>
        <taxon>eudicotyledons</taxon>
        <taxon>Gunneridae</taxon>
        <taxon>Pentapetalae</taxon>
        <taxon>asterids</taxon>
        <taxon>lamiids</taxon>
        <taxon>Solanales</taxon>
        <taxon>Solanaceae</taxon>
        <taxon>Solanoideae</taxon>
        <taxon>Solaneae</taxon>
        <taxon>Solanum</taxon>
    </lineage>
</organism>
<comment type="caution">
    <text evidence="1">The sequence shown here is derived from an EMBL/GenBank/DDBJ whole genome shotgun (WGS) entry which is preliminary data.</text>
</comment>
<gene>
    <name evidence="1" type="ORF">R3W88_004559</name>
</gene>
<dbReference type="EMBL" id="JAWPEI010000011">
    <property type="protein sequence ID" value="KAK4710046.1"/>
    <property type="molecule type" value="Genomic_DNA"/>
</dbReference>
<protein>
    <submittedName>
        <fullName evidence="1">Uncharacterized protein</fullName>
    </submittedName>
</protein>
<reference evidence="1 2" key="1">
    <citation type="submission" date="2023-10" db="EMBL/GenBank/DDBJ databases">
        <title>Genome-Wide Identification Analysis in wild type Solanum Pinnatisectum Reveals Some Genes Defensing Phytophthora Infestans.</title>
        <authorList>
            <person name="Sun C."/>
        </authorList>
    </citation>
    <scope>NUCLEOTIDE SEQUENCE [LARGE SCALE GENOMIC DNA]</scope>
    <source>
        <strain evidence="1">LQN</strain>
        <tissue evidence="1">Leaf</tissue>
    </source>
</reference>
<dbReference type="AlphaFoldDB" id="A0AAV9KA24"/>
<sequence length="110" mass="13170">MLRDNFGSHQGYWWWNREVQCKVKVKNVAYKNLVKCADKEEKLILKRVYKKKKTKAKLLFMAAKTTNFNRLYVVELGDKDGDEKLYRLVKAREKKAHDLDQVKCMKDKED</sequence>
<proteinExistence type="predicted"/>
<dbReference type="Proteomes" id="UP001311915">
    <property type="component" value="Unassembled WGS sequence"/>
</dbReference>
<accession>A0AAV9KA24</accession>
<keyword evidence="2" id="KW-1185">Reference proteome</keyword>